<name>A0A4C1XAJ4_EUMVA</name>
<dbReference type="AlphaFoldDB" id="A0A4C1XAJ4"/>
<feature type="compositionally biased region" description="Low complexity" evidence="1">
    <location>
        <begin position="233"/>
        <end position="245"/>
    </location>
</feature>
<gene>
    <name evidence="2" type="ORF">EVAR_89023_1</name>
</gene>
<dbReference type="OrthoDB" id="6332846at2759"/>
<sequence>MAWRCRRRVTALWVPFERHHGIGGHVKFTVRIGNFGGDSGGRGKRTGLMTFNGRIYWGVSTGTATVDLRALKSKYKNAILPDLLLHARVEAIVSGHQWPSVIAEECSGGNRNVGRVLCHPQRARAGRLLTVAGYRSCTQSTTMERAWSLEEKDKLVGGSVPLYLARKGCSNESLLEPLVHRRVTVDRPASSQQVWIAGPDLPYAFLGFSPGLRGFKGPSAKSSQSKIDDMRKIGGPLSSISPGSL</sequence>
<dbReference type="Proteomes" id="UP000299102">
    <property type="component" value="Unassembled WGS sequence"/>
</dbReference>
<reference evidence="2 3" key="1">
    <citation type="journal article" date="2019" name="Commun. Biol.">
        <title>The bagworm genome reveals a unique fibroin gene that provides high tensile strength.</title>
        <authorList>
            <person name="Kono N."/>
            <person name="Nakamura H."/>
            <person name="Ohtoshi R."/>
            <person name="Tomita M."/>
            <person name="Numata K."/>
            <person name="Arakawa K."/>
        </authorList>
    </citation>
    <scope>NUCLEOTIDE SEQUENCE [LARGE SCALE GENOMIC DNA]</scope>
</reference>
<protein>
    <submittedName>
        <fullName evidence="2">Uncharacterized protein</fullName>
    </submittedName>
</protein>
<evidence type="ECO:0000313" key="2">
    <source>
        <dbReference type="EMBL" id="GBP59952.1"/>
    </source>
</evidence>
<feature type="region of interest" description="Disordered" evidence="1">
    <location>
        <begin position="216"/>
        <end position="245"/>
    </location>
</feature>
<dbReference type="EMBL" id="BGZK01000774">
    <property type="protein sequence ID" value="GBP59952.1"/>
    <property type="molecule type" value="Genomic_DNA"/>
</dbReference>
<evidence type="ECO:0000313" key="3">
    <source>
        <dbReference type="Proteomes" id="UP000299102"/>
    </source>
</evidence>
<keyword evidence="3" id="KW-1185">Reference proteome</keyword>
<accession>A0A4C1XAJ4</accession>
<organism evidence="2 3">
    <name type="scientific">Eumeta variegata</name>
    <name type="common">Bagworm moth</name>
    <name type="synonym">Eumeta japonica</name>
    <dbReference type="NCBI Taxonomy" id="151549"/>
    <lineage>
        <taxon>Eukaryota</taxon>
        <taxon>Metazoa</taxon>
        <taxon>Ecdysozoa</taxon>
        <taxon>Arthropoda</taxon>
        <taxon>Hexapoda</taxon>
        <taxon>Insecta</taxon>
        <taxon>Pterygota</taxon>
        <taxon>Neoptera</taxon>
        <taxon>Endopterygota</taxon>
        <taxon>Lepidoptera</taxon>
        <taxon>Glossata</taxon>
        <taxon>Ditrysia</taxon>
        <taxon>Tineoidea</taxon>
        <taxon>Psychidae</taxon>
        <taxon>Oiketicinae</taxon>
        <taxon>Eumeta</taxon>
    </lineage>
</organism>
<proteinExistence type="predicted"/>
<evidence type="ECO:0000256" key="1">
    <source>
        <dbReference type="SAM" id="MobiDB-lite"/>
    </source>
</evidence>
<comment type="caution">
    <text evidence="2">The sequence shown here is derived from an EMBL/GenBank/DDBJ whole genome shotgun (WGS) entry which is preliminary data.</text>
</comment>